<dbReference type="Pfam" id="PF00155">
    <property type="entry name" value="Aminotran_1_2"/>
    <property type="match status" value="1"/>
</dbReference>
<dbReference type="AlphaFoldDB" id="A0A381NNN1"/>
<dbReference type="InterPro" id="IPR015421">
    <property type="entry name" value="PyrdxlP-dep_Trfase_major"/>
</dbReference>
<keyword evidence="8" id="KW-0663">Pyridoxal phosphate</keyword>
<evidence type="ECO:0000313" key="12">
    <source>
        <dbReference type="EMBL" id="SUZ56161.1"/>
    </source>
</evidence>
<evidence type="ECO:0000256" key="6">
    <source>
        <dbReference type="ARBA" id="ARBA00022605"/>
    </source>
</evidence>
<protein>
    <recommendedName>
        <fullName evidence="4">histidinol-phosphate transaminase</fullName>
        <ecNumber evidence="4">2.6.1.9</ecNumber>
    </recommendedName>
</protein>
<name>A0A381NNN1_9ZZZZ</name>
<dbReference type="CDD" id="cd00609">
    <property type="entry name" value="AAT_like"/>
    <property type="match status" value="1"/>
</dbReference>
<dbReference type="HAMAP" id="MF_01023">
    <property type="entry name" value="HisC_aminotrans_2"/>
    <property type="match status" value="1"/>
</dbReference>
<dbReference type="GO" id="GO:0030170">
    <property type="term" value="F:pyridoxal phosphate binding"/>
    <property type="evidence" value="ECO:0007669"/>
    <property type="project" value="InterPro"/>
</dbReference>
<dbReference type="InterPro" id="IPR015424">
    <property type="entry name" value="PyrdxlP-dep_Trfase"/>
</dbReference>
<evidence type="ECO:0000256" key="3">
    <source>
        <dbReference type="ARBA" id="ARBA00007970"/>
    </source>
</evidence>
<accession>A0A381NNN1</accession>
<evidence type="ECO:0000256" key="2">
    <source>
        <dbReference type="ARBA" id="ARBA00005011"/>
    </source>
</evidence>
<feature type="non-terminal residue" evidence="12">
    <location>
        <position position="1"/>
    </location>
</feature>
<evidence type="ECO:0000256" key="7">
    <source>
        <dbReference type="ARBA" id="ARBA00022679"/>
    </source>
</evidence>
<dbReference type="PANTHER" id="PTHR43643:SF6">
    <property type="entry name" value="HISTIDINOL-PHOSPHATE AMINOTRANSFERASE"/>
    <property type="match status" value="1"/>
</dbReference>
<evidence type="ECO:0000259" key="11">
    <source>
        <dbReference type="Pfam" id="PF00155"/>
    </source>
</evidence>
<dbReference type="GO" id="GO:0004400">
    <property type="term" value="F:histidinol-phosphate transaminase activity"/>
    <property type="evidence" value="ECO:0007669"/>
    <property type="project" value="UniProtKB-EC"/>
</dbReference>
<dbReference type="EC" id="2.6.1.9" evidence="4"/>
<gene>
    <name evidence="12" type="ORF">METZ01_LOCUS9015</name>
</gene>
<dbReference type="InterPro" id="IPR050106">
    <property type="entry name" value="HistidinolP_aminotransfase"/>
</dbReference>
<keyword evidence="6" id="KW-0028">Amino-acid biosynthesis</keyword>
<proteinExistence type="inferred from homology"/>
<comment type="catalytic activity">
    <reaction evidence="10">
        <text>L-histidinol phosphate + 2-oxoglutarate = 3-(imidazol-4-yl)-2-oxopropyl phosphate + L-glutamate</text>
        <dbReference type="Rhea" id="RHEA:23744"/>
        <dbReference type="ChEBI" id="CHEBI:16810"/>
        <dbReference type="ChEBI" id="CHEBI:29985"/>
        <dbReference type="ChEBI" id="CHEBI:57766"/>
        <dbReference type="ChEBI" id="CHEBI:57980"/>
        <dbReference type="EC" id="2.6.1.9"/>
    </reaction>
</comment>
<dbReference type="PANTHER" id="PTHR43643">
    <property type="entry name" value="HISTIDINOL-PHOSPHATE AMINOTRANSFERASE 2"/>
    <property type="match status" value="1"/>
</dbReference>
<feature type="domain" description="Aminotransferase class I/classII large" evidence="11">
    <location>
        <begin position="25"/>
        <end position="343"/>
    </location>
</feature>
<evidence type="ECO:0000256" key="1">
    <source>
        <dbReference type="ARBA" id="ARBA00001933"/>
    </source>
</evidence>
<organism evidence="12">
    <name type="scientific">marine metagenome</name>
    <dbReference type="NCBI Taxonomy" id="408172"/>
    <lineage>
        <taxon>unclassified sequences</taxon>
        <taxon>metagenomes</taxon>
        <taxon>ecological metagenomes</taxon>
    </lineage>
</organism>
<comment type="pathway">
    <text evidence="2">Amino-acid biosynthesis; L-histidine biosynthesis; L-histidine from 5-phospho-alpha-D-ribose 1-diphosphate: step 7/9.</text>
</comment>
<evidence type="ECO:0000256" key="8">
    <source>
        <dbReference type="ARBA" id="ARBA00022898"/>
    </source>
</evidence>
<dbReference type="GO" id="GO:0000105">
    <property type="term" value="P:L-histidine biosynthetic process"/>
    <property type="evidence" value="ECO:0007669"/>
    <property type="project" value="UniProtKB-KW"/>
</dbReference>
<reference evidence="12" key="1">
    <citation type="submission" date="2018-05" db="EMBL/GenBank/DDBJ databases">
        <authorList>
            <person name="Lanie J.A."/>
            <person name="Ng W.-L."/>
            <person name="Kazmierczak K.M."/>
            <person name="Andrzejewski T.M."/>
            <person name="Davidsen T.M."/>
            <person name="Wayne K.J."/>
            <person name="Tettelin H."/>
            <person name="Glass J.I."/>
            <person name="Rusch D."/>
            <person name="Podicherti R."/>
            <person name="Tsui H.-C.T."/>
            <person name="Winkler M.E."/>
        </authorList>
    </citation>
    <scope>NUCLEOTIDE SEQUENCE</scope>
</reference>
<dbReference type="Gene3D" id="3.40.640.10">
    <property type="entry name" value="Type I PLP-dependent aspartate aminotransferase-like (Major domain)"/>
    <property type="match status" value="1"/>
</dbReference>
<evidence type="ECO:0000256" key="9">
    <source>
        <dbReference type="ARBA" id="ARBA00023102"/>
    </source>
</evidence>
<keyword evidence="7" id="KW-0808">Transferase</keyword>
<sequence>VSFFRPTIDSLSPYVPGLQPAAGVPVVKLNTNENPYPASPRALEALRQLDPQRLRCYPDPLADEFRQTVATVLNLDPSWVLVGNGSDDLLTMVVRAASGPDLPVVYPSPTYVLYRTLAEIQDAPVVAIPFDDQFSLPVDELINASGAVTFVANPNSPSGTKTENTQLARLADTVDGLLVIDEAYVAFADDDALALVAEHPNVIILRTLSKSHGLAGLRLGFAIAQPPIIAGLAKVKDSYNVDAVAAHVGAVALRDTVYTSEVVERIKNDRTQLATALQGLGCHVWPSQANFLLVRPPQADAKRLHQDLETRGILVRYFDDPALATTLRITIGTSDQHAVLLDSLRTILGGDAAATTGNGA</sequence>
<comment type="similarity">
    <text evidence="3">Belongs to the class-II pyridoxal-phosphate-dependent aminotransferase family. Histidinol-phosphate aminotransferase subfamily.</text>
</comment>
<dbReference type="SUPFAM" id="SSF53383">
    <property type="entry name" value="PLP-dependent transferases"/>
    <property type="match status" value="1"/>
</dbReference>
<dbReference type="InterPro" id="IPR015422">
    <property type="entry name" value="PyrdxlP-dep_Trfase_small"/>
</dbReference>
<comment type="cofactor">
    <cofactor evidence="1">
        <name>pyridoxal 5'-phosphate</name>
        <dbReference type="ChEBI" id="CHEBI:597326"/>
    </cofactor>
</comment>
<evidence type="ECO:0000256" key="5">
    <source>
        <dbReference type="ARBA" id="ARBA00022576"/>
    </source>
</evidence>
<keyword evidence="9" id="KW-0368">Histidine biosynthesis</keyword>
<evidence type="ECO:0000256" key="4">
    <source>
        <dbReference type="ARBA" id="ARBA00012748"/>
    </source>
</evidence>
<dbReference type="InterPro" id="IPR004839">
    <property type="entry name" value="Aminotransferase_I/II_large"/>
</dbReference>
<dbReference type="Gene3D" id="3.90.1150.10">
    <property type="entry name" value="Aspartate Aminotransferase, domain 1"/>
    <property type="match status" value="1"/>
</dbReference>
<dbReference type="InterPro" id="IPR005861">
    <property type="entry name" value="HisP_aminotrans"/>
</dbReference>
<dbReference type="EMBL" id="UINC01000484">
    <property type="protein sequence ID" value="SUZ56161.1"/>
    <property type="molecule type" value="Genomic_DNA"/>
</dbReference>
<dbReference type="NCBIfam" id="TIGR01141">
    <property type="entry name" value="hisC"/>
    <property type="match status" value="1"/>
</dbReference>
<evidence type="ECO:0000256" key="10">
    <source>
        <dbReference type="ARBA" id="ARBA00047481"/>
    </source>
</evidence>
<keyword evidence="5" id="KW-0032">Aminotransferase</keyword>